<evidence type="ECO:0000313" key="2">
    <source>
        <dbReference type="EMBL" id="EOH99012.1"/>
    </source>
</evidence>
<dbReference type="EMBL" id="ASWB01000002">
    <property type="protein sequence ID" value="EOT71813.1"/>
    <property type="molecule type" value="Genomic_DNA"/>
</dbReference>
<dbReference type="PROSITE" id="PS51819">
    <property type="entry name" value="VOC"/>
    <property type="match status" value="1"/>
</dbReference>
<dbReference type="HOGENOM" id="CLU_046006_10_2_9"/>
<keyword evidence="5" id="KW-1185">Reference proteome</keyword>
<dbReference type="Proteomes" id="UP000013781">
    <property type="component" value="Unassembled WGS sequence"/>
</dbReference>
<evidence type="ECO:0000313" key="3">
    <source>
        <dbReference type="EMBL" id="EOT71813.1"/>
    </source>
</evidence>
<dbReference type="PANTHER" id="PTHR36437:SF2">
    <property type="entry name" value="GLYOXALASE_BLEOMYCIN RESISTANCE PROTEIN_DIOXYGENASE"/>
    <property type="match status" value="1"/>
</dbReference>
<evidence type="ECO:0000313" key="5">
    <source>
        <dbReference type="Proteomes" id="UP000014157"/>
    </source>
</evidence>
<protein>
    <submittedName>
        <fullName evidence="2">Glyoxalase</fullName>
    </submittedName>
</protein>
<dbReference type="RefSeq" id="WP_010765648.1">
    <property type="nucleotide sequence ID" value="NZ_ASWB01000002.1"/>
</dbReference>
<dbReference type="InterPro" id="IPR037523">
    <property type="entry name" value="VOC_core"/>
</dbReference>
<feature type="domain" description="VOC" evidence="1">
    <location>
        <begin position="2"/>
        <end position="123"/>
    </location>
</feature>
<evidence type="ECO:0000313" key="4">
    <source>
        <dbReference type="Proteomes" id="UP000013781"/>
    </source>
</evidence>
<evidence type="ECO:0000259" key="1">
    <source>
        <dbReference type="PROSITE" id="PS51819"/>
    </source>
</evidence>
<proteinExistence type="predicted"/>
<gene>
    <name evidence="3" type="ORF">I586_01620</name>
    <name evidence="2" type="ORF">UAY_02281</name>
</gene>
<dbReference type="OrthoDB" id="9803079at2"/>
<name>R2QR72_9ENTE</name>
<reference evidence="2 4" key="1">
    <citation type="submission" date="2013-02" db="EMBL/GenBank/DDBJ databases">
        <title>The Genome Sequence of Enterococcus moraviensis BAA-383.</title>
        <authorList>
            <consortium name="The Broad Institute Genome Sequencing Platform"/>
            <consortium name="The Broad Institute Genome Sequencing Center for Infectious Disease"/>
            <person name="Earl A.M."/>
            <person name="Gilmore M.S."/>
            <person name="Lebreton F."/>
            <person name="Walker B."/>
            <person name="Young S.K."/>
            <person name="Zeng Q."/>
            <person name="Gargeya S."/>
            <person name="Fitzgerald M."/>
            <person name="Haas B."/>
            <person name="Abouelleil A."/>
            <person name="Alvarado L."/>
            <person name="Arachchi H.M."/>
            <person name="Berlin A.M."/>
            <person name="Chapman S.B."/>
            <person name="Dewar J."/>
            <person name="Goldberg J."/>
            <person name="Griggs A."/>
            <person name="Gujja S."/>
            <person name="Hansen M."/>
            <person name="Howarth C."/>
            <person name="Imamovic A."/>
            <person name="Larimer J."/>
            <person name="McCowan C."/>
            <person name="Murphy C."/>
            <person name="Neiman D."/>
            <person name="Pearson M."/>
            <person name="Priest M."/>
            <person name="Roberts A."/>
            <person name="Saif S."/>
            <person name="Shea T."/>
            <person name="Sisk P."/>
            <person name="Sykes S."/>
            <person name="Wortman J."/>
            <person name="Nusbaum C."/>
            <person name="Birren B."/>
        </authorList>
    </citation>
    <scope>NUCLEOTIDE SEQUENCE [LARGE SCALE GENOMIC DNA]</scope>
    <source>
        <strain evidence="2 4">ATCC BAA-383</strain>
    </source>
</reference>
<accession>R2QR72</accession>
<organism evidence="2 4">
    <name type="scientific">Enterococcus moraviensis ATCC BAA-383</name>
    <dbReference type="NCBI Taxonomy" id="1158609"/>
    <lineage>
        <taxon>Bacteria</taxon>
        <taxon>Bacillati</taxon>
        <taxon>Bacillota</taxon>
        <taxon>Bacilli</taxon>
        <taxon>Lactobacillales</taxon>
        <taxon>Enterococcaceae</taxon>
        <taxon>Enterococcus</taxon>
    </lineage>
</organism>
<reference evidence="3 5" key="2">
    <citation type="submission" date="2013-03" db="EMBL/GenBank/DDBJ databases">
        <title>The Genome Sequence of Enterococcus moraviensis BAA-383 (PacBio/Illumina hybrid assembly).</title>
        <authorList>
            <consortium name="The Broad Institute Genomics Platform"/>
            <consortium name="The Broad Institute Genome Sequencing Center for Infectious Disease"/>
            <person name="Earl A."/>
            <person name="Russ C."/>
            <person name="Gilmore M."/>
            <person name="Surin D."/>
            <person name="Walker B."/>
            <person name="Young S."/>
            <person name="Zeng Q."/>
            <person name="Gargeya S."/>
            <person name="Fitzgerald M."/>
            <person name="Haas B."/>
            <person name="Abouelleil A."/>
            <person name="Allen A.W."/>
            <person name="Alvarado L."/>
            <person name="Arachchi H.M."/>
            <person name="Berlin A.M."/>
            <person name="Chapman S.B."/>
            <person name="Gainer-Dewar J."/>
            <person name="Goldberg J."/>
            <person name="Griggs A."/>
            <person name="Gujja S."/>
            <person name="Hansen M."/>
            <person name="Howarth C."/>
            <person name="Imamovic A."/>
            <person name="Ireland A."/>
            <person name="Larimer J."/>
            <person name="McCowan C."/>
            <person name="Murphy C."/>
            <person name="Pearson M."/>
            <person name="Poon T.W."/>
            <person name="Priest M."/>
            <person name="Roberts A."/>
            <person name="Saif S."/>
            <person name="Shea T."/>
            <person name="Sisk P."/>
            <person name="Sykes S."/>
            <person name="Wortman J."/>
            <person name="Nusbaum C."/>
            <person name="Birren B."/>
        </authorList>
    </citation>
    <scope>NUCLEOTIDE SEQUENCE [LARGE SCALE GENOMIC DNA]</scope>
    <source>
        <strain evidence="3 5">ATCC BAA-383</strain>
    </source>
</reference>
<dbReference type="Proteomes" id="UP000014157">
    <property type="component" value="Unassembled WGS sequence"/>
</dbReference>
<dbReference type="STRING" id="155617.RV09_GL002042"/>
<dbReference type="Gene3D" id="3.10.180.10">
    <property type="entry name" value="2,3-Dihydroxybiphenyl 1,2-Dioxygenase, domain 1"/>
    <property type="match status" value="1"/>
</dbReference>
<dbReference type="AlphaFoldDB" id="R2QR72"/>
<dbReference type="PATRIC" id="fig|1158609.3.peg.2233"/>
<comment type="caution">
    <text evidence="2">The sequence shown here is derived from an EMBL/GenBank/DDBJ whole genome shotgun (WGS) entry which is preliminary data.</text>
</comment>
<dbReference type="eggNOG" id="COG0346">
    <property type="taxonomic scope" value="Bacteria"/>
</dbReference>
<dbReference type="InterPro" id="IPR029068">
    <property type="entry name" value="Glyas_Bleomycin-R_OHBP_Dase"/>
</dbReference>
<dbReference type="SUPFAM" id="SSF54593">
    <property type="entry name" value="Glyoxalase/Bleomycin resistance protein/Dihydroxybiphenyl dioxygenase"/>
    <property type="match status" value="1"/>
</dbReference>
<dbReference type="PANTHER" id="PTHR36437">
    <property type="entry name" value="GLYOXALASE/BLEOMYCIN RESISTANCE PROTEIN/DIOXYGENASE"/>
    <property type="match status" value="1"/>
</dbReference>
<sequence length="124" mass="13964">MFTNQIKIMLYVTDVEESSKFWQKIGFVEKERDAVDGTLVVEIAPSETAETMIVLYDLAFIQQHSPEVAGNTPSLMFFAEDVINLYKKMKDAGVRVGELVQLPTGLVFNFADNDENYFAVSGQE</sequence>
<dbReference type="EMBL" id="AJAS01000016">
    <property type="protein sequence ID" value="EOH99012.1"/>
    <property type="molecule type" value="Genomic_DNA"/>
</dbReference>
<dbReference type="InterPro" id="IPR004360">
    <property type="entry name" value="Glyas_Fos-R_dOase_dom"/>
</dbReference>
<dbReference type="Pfam" id="PF00903">
    <property type="entry name" value="Glyoxalase"/>
    <property type="match status" value="1"/>
</dbReference>